<evidence type="ECO:0000313" key="2">
    <source>
        <dbReference type="EMBL" id="SCX53199.1"/>
    </source>
</evidence>
<evidence type="ECO:0000256" key="1">
    <source>
        <dbReference type="SAM" id="Phobius"/>
    </source>
</evidence>
<dbReference type="EMBL" id="FMUI01000008">
    <property type="protein sequence ID" value="SCX53199.1"/>
    <property type="molecule type" value="Genomic_DNA"/>
</dbReference>
<dbReference type="Pfam" id="PF15956">
    <property type="entry name" value="DUF4760"/>
    <property type="match status" value="1"/>
</dbReference>
<accession>A0A1G4YIK5</accession>
<dbReference type="Proteomes" id="UP000183569">
    <property type="component" value="Unassembled WGS sequence"/>
</dbReference>
<sequence>MEISPTAWQVISNLLVFGGICTAVLTIRFNVKMARKTQTATFLFESRKDSEYIDGLHTLRRVRDSGKSFRSYVFPVAENLSKDENYEGRKIQYILNFYERMAVSIKAGIYEENMIKQASYTTVIDTYETAEPLIKALREKRRTSLTYQEFEWLNKRWKNKPLKNNKTI</sequence>
<dbReference type="RefSeq" id="WP_017458704.1">
    <property type="nucleotide sequence ID" value="NZ_FMUI01000008.1"/>
</dbReference>
<dbReference type="GeneID" id="23844041"/>
<keyword evidence="1" id="KW-0812">Transmembrane</keyword>
<proteinExistence type="predicted"/>
<feature type="transmembrane region" description="Helical" evidence="1">
    <location>
        <begin position="6"/>
        <end position="27"/>
    </location>
</feature>
<protein>
    <recommendedName>
        <fullName evidence="4">DUF4760 domain-containing protein</fullName>
    </recommendedName>
</protein>
<evidence type="ECO:0000313" key="3">
    <source>
        <dbReference type="Proteomes" id="UP000183569"/>
    </source>
</evidence>
<keyword evidence="1" id="KW-0472">Membrane</keyword>
<keyword evidence="1" id="KW-1133">Transmembrane helix</keyword>
<dbReference type="AlphaFoldDB" id="A0A1G4YIK5"/>
<comment type="caution">
    <text evidence="2">The sequence shown here is derived from an EMBL/GenBank/DDBJ whole genome shotgun (WGS) entry which is preliminary data.</text>
</comment>
<dbReference type="InterPro" id="IPR031876">
    <property type="entry name" value="DUF4760"/>
</dbReference>
<reference evidence="2 3" key="1">
    <citation type="submission" date="2016-10" db="EMBL/GenBank/DDBJ databases">
        <authorList>
            <person name="Varghese N."/>
            <person name="Submissions S."/>
        </authorList>
    </citation>
    <scope>NUCLEOTIDE SEQUENCE [LARGE SCALE GENOMIC DNA]</scope>
    <source>
        <strain evidence="2 3">CGMCC 1.12102</strain>
    </source>
</reference>
<name>A0A1G4YIK5_9ENTR</name>
<gene>
    <name evidence="2" type="ORF">SAMN02927897_02762</name>
</gene>
<organism evidence="2 3">
    <name type="scientific">Kosakonia sacchari</name>
    <dbReference type="NCBI Taxonomy" id="1158459"/>
    <lineage>
        <taxon>Bacteria</taxon>
        <taxon>Pseudomonadati</taxon>
        <taxon>Pseudomonadota</taxon>
        <taxon>Gammaproteobacteria</taxon>
        <taxon>Enterobacterales</taxon>
        <taxon>Enterobacteriaceae</taxon>
        <taxon>Kosakonia</taxon>
    </lineage>
</organism>
<evidence type="ECO:0008006" key="4">
    <source>
        <dbReference type="Google" id="ProtNLM"/>
    </source>
</evidence>